<dbReference type="InterPro" id="IPR043502">
    <property type="entry name" value="DNA/RNA_pol_sf"/>
</dbReference>
<dbReference type="InterPro" id="IPR050951">
    <property type="entry name" value="Retrovirus_Pol_polyprotein"/>
</dbReference>
<dbReference type="GO" id="GO:0003824">
    <property type="term" value="F:catalytic activity"/>
    <property type="evidence" value="ECO:0007669"/>
    <property type="project" value="UniProtKB-KW"/>
</dbReference>
<dbReference type="Gene3D" id="3.30.70.270">
    <property type="match status" value="1"/>
</dbReference>
<dbReference type="OrthoDB" id="420003at2759"/>
<dbReference type="CDD" id="cd01647">
    <property type="entry name" value="RT_LTR"/>
    <property type="match status" value="1"/>
</dbReference>
<evidence type="ECO:0000313" key="6">
    <source>
        <dbReference type="Proteomes" id="UP001152795"/>
    </source>
</evidence>
<dbReference type="FunFam" id="1.10.340.70:FF:000003">
    <property type="entry name" value="Protein CBG25708"/>
    <property type="match status" value="1"/>
</dbReference>
<protein>
    <submittedName>
        <fullName evidence="5">Uncharacterized protein</fullName>
    </submittedName>
</protein>
<feature type="domain" description="Integrase zinc-binding" evidence="4">
    <location>
        <begin position="349"/>
        <end position="401"/>
    </location>
</feature>
<organism evidence="5 6">
    <name type="scientific">Paramuricea clavata</name>
    <name type="common">Red gorgonian</name>
    <name type="synonym">Violescent sea-whip</name>
    <dbReference type="NCBI Taxonomy" id="317549"/>
    <lineage>
        <taxon>Eukaryota</taxon>
        <taxon>Metazoa</taxon>
        <taxon>Cnidaria</taxon>
        <taxon>Anthozoa</taxon>
        <taxon>Octocorallia</taxon>
        <taxon>Malacalcyonacea</taxon>
        <taxon>Plexauridae</taxon>
        <taxon>Paramuricea</taxon>
    </lineage>
</organism>
<dbReference type="SUPFAM" id="SSF56672">
    <property type="entry name" value="DNA/RNA polymerases"/>
    <property type="match status" value="1"/>
</dbReference>
<gene>
    <name evidence="5" type="ORF">PACLA_8A006417</name>
</gene>
<feature type="compositionally biased region" description="Polar residues" evidence="2">
    <location>
        <begin position="269"/>
        <end position="279"/>
    </location>
</feature>
<evidence type="ECO:0000313" key="5">
    <source>
        <dbReference type="EMBL" id="CAB4022319.1"/>
    </source>
</evidence>
<keyword evidence="1" id="KW-0511">Multifunctional enzyme</keyword>
<dbReference type="EMBL" id="CACRXK020011917">
    <property type="protein sequence ID" value="CAB4022319.1"/>
    <property type="molecule type" value="Genomic_DNA"/>
</dbReference>
<dbReference type="Gene3D" id="1.10.340.70">
    <property type="match status" value="1"/>
</dbReference>
<evidence type="ECO:0000259" key="4">
    <source>
        <dbReference type="Pfam" id="PF17921"/>
    </source>
</evidence>
<name>A0A7D9KXF1_PARCT</name>
<feature type="region of interest" description="Disordered" evidence="2">
    <location>
        <begin position="269"/>
        <end position="299"/>
    </location>
</feature>
<feature type="compositionally biased region" description="Basic and acidic residues" evidence="2">
    <location>
        <begin position="288"/>
        <end position="298"/>
    </location>
</feature>
<dbReference type="Pfam" id="PF17919">
    <property type="entry name" value="RT_RNaseH_2"/>
    <property type="match status" value="1"/>
</dbReference>
<dbReference type="PANTHER" id="PTHR37984">
    <property type="entry name" value="PROTEIN CBG26694"/>
    <property type="match status" value="1"/>
</dbReference>
<accession>A0A7D9KXF1</accession>
<feature type="domain" description="Reverse transcriptase/retrotransposon-derived protein RNase H-like" evidence="3">
    <location>
        <begin position="208"/>
        <end position="274"/>
    </location>
</feature>
<evidence type="ECO:0000256" key="2">
    <source>
        <dbReference type="SAM" id="MobiDB-lite"/>
    </source>
</evidence>
<dbReference type="Proteomes" id="UP001152795">
    <property type="component" value="Unassembled WGS sequence"/>
</dbReference>
<proteinExistence type="predicted"/>
<dbReference type="InterPro" id="IPR041577">
    <property type="entry name" value="RT_RNaseH_2"/>
</dbReference>
<dbReference type="PANTHER" id="PTHR37984:SF5">
    <property type="entry name" value="PROTEIN NYNRIN-LIKE"/>
    <property type="match status" value="1"/>
</dbReference>
<sequence>MSVIECSWIPIEAVQVTQAPRKIPAMLRGKMKQELDRMEKEQVIVKVDKPTVWVHNPVIVEKPNGKLRVCLDPRKLNKYLKREQYQLPTWEEIPSRLHCARFFSTLDANQGYWQIPLEDEYSIPPQEVFHKRINRLFEDLEGVETDIDDILVWRNTIEEHDQRLQDTIGQTKMIGMTLNPDKFRVTEECPRLRHRWGELVKKHVPWHWTANHEAAFEKIEETLSTDRVLRYYDVTKPVVLQTDASSTGLGAVLLQDGFPVAYASRTVTTTQPDLQTKKASQGRRHSVKNPELRQETARDPVSQKIIQMLRVGWPQTKKALPKDLKEYLKHKLKLSENQGIILKDRRIRIPLALRKKIVDKLHQGHQGIEKTKQRARQSVFWPRINKNFEDLVSKCSHCQELRNANPKEVGTANPACSFTVSMASCRNGYISLARQGLSIGGGLLQSMLGSGQTQKYESRLCHS</sequence>
<keyword evidence="6" id="KW-1185">Reference proteome</keyword>
<dbReference type="Pfam" id="PF17921">
    <property type="entry name" value="Integrase_H2C2"/>
    <property type="match status" value="1"/>
</dbReference>
<evidence type="ECO:0000256" key="1">
    <source>
        <dbReference type="ARBA" id="ARBA00023268"/>
    </source>
</evidence>
<dbReference type="InterPro" id="IPR041588">
    <property type="entry name" value="Integrase_H2C2"/>
</dbReference>
<comment type="caution">
    <text evidence="5">The sequence shown here is derived from an EMBL/GenBank/DDBJ whole genome shotgun (WGS) entry which is preliminary data.</text>
</comment>
<dbReference type="InterPro" id="IPR043128">
    <property type="entry name" value="Rev_trsase/Diguanyl_cyclase"/>
</dbReference>
<evidence type="ECO:0000259" key="3">
    <source>
        <dbReference type="Pfam" id="PF17919"/>
    </source>
</evidence>
<reference evidence="5" key="1">
    <citation type="submission" date="2020-04" db="EMBL/GenBank/DDBJ databases">
        <authorList>
            <person name="Alioto T."/>
            <person name="Alioto T."/>
            <person name="Gomez Garrido J."/>
        </authorList>
    </citation>
    <scope>NUCLEOTIDE SEQUENCE</scope>
    <source>
        <strain evidence="5">A484AB</strain>
    </source>
</reference>
<dbReference type="AlphaFoldDB" id="A0A7D9KXF1"/>